<dbReference type="InterPro" id="IPR044060">
    <property type="entry name" value="Bacterial_rp_domain"/>
</dbReference>
<protein>
    <recommendedName>
        <fullName evidence="2">Peptidase M12B domain-containing protein</fullName>
    </recommendedName>
</protein>
<dbReference type="GO" id="GO:0006508">
    <property type="term" value="P:proteolysis"/>
    <property type="evidence" value="ECO:0007669"/>
    <property type="project" value="InterPro"/>
</dbReference>
<dbReference type="InterPro" id="IPR055015">
    <property type="entry name" value="GCX_COOH"/>
</dbReference>
<evidence type="ECO:0000313" key="3">
    <source>
        <dbReference type="EMBL" id="AHF00111.1"/>
    </source>
</evidence>
<dbReference type="KEGG" id="tti:THITH_09765"/>
<dbReference type="Gene3D" id="3.40.390.10">
    <property type="entry name" value="Collagenase (Catalytic Domain)"/>
    <property type="match status" value="1"/>
</dbReference>
<organism evidence="3 4">
    <name type="scientific">Thioalkalivibrio paradoxus ARh 1</name>
    <dbReference type="NCBI Taxonomy" id="713585"/>
    <lineage>
        <taxon>Bacteria</taxon>
        <taxon>Pseudomonadati</taxon>
        <taxon>Pseudomonadota</taxon>
        <taxon>Gammaproteobacteria</taxon>
        <taxon>Chromatiales</taxon>
        <taxon>Ectothiorhodospiraceae</taxon>
        <taxon>Thioalkalivibrio</taxon>
    </lineage>
</organism>
<feature type="chain" id="PRO_5004787259" description="Peptidase M12B domain-containing protein" evidence="1">
    <location>
        <begin position="23"/>
        <end position="734"/>
    </location>
</feature>
<dbReference type="InterPro" id="IPR024079">
    <property type="entry name" value="MetalloPept_cat_dom_sf"/>
</dbReference>
<gene>
    <name evidence="3" type="ORF">THITH_09765</name>
</gene>
<reference evidence="3 4" key="1">
    <citation type="submission" date="2013-12" db="EMBL/GenBank/DDBJ databases">
        <authorList>
            <consortium name="DOE Joint Genome Institute"/>
            <person name="Muyzer G."/>
            <person name="Huntemann M."/>
            <person name="Han J."/>
            <person name="Chen A."/>
            <person name="Kyrpides N."/>
            <person name="Mavromatis K."/>
            <person name="Markowitz V."/>
            <person name="Palaniappan K."/>
            <person name="Ivanova N."/>
            <person name="Schaumberg A."/>
            <person name="Pati A."/>
            <person name="Liolios K."/>
            <person name="Nordberg H.P."/>
            <person name="Cantor M.N."/>
            <person name="Hua S.X."/>
            <person name="Woyke T."/>
        </authorList>
    </citation>
    <scope>NUCLEOTIDE SEQUENCE [LARGE SCALE GENOMIC DNA]</scope>
    <source>
        <strain evidence="3 4">ARh 1</strain>
    </source>
</reference>
<dbReference type="SUPFAM" id="SSF55486">
    <property type="entry name" value="Metalloproteases ('zincins'), catalytic domain"/>
    <property type="match status" value="1"/>
</dbReference>
<dbReference type="PROSITE" id="PS50215">
    <property type="entry name" value="ADAM_MEPRO"/>
    <property type="match status" value="1"/>
</dbReference>
<dbReference type="NCBIfam" id="NF045639">
    <property type="entry name" value="GCX_COOH"/>
    <property type="match status" value="1"/>
</dbReference>
<keyword evidence="1" id="KW-0732">Signal</keyword>
<dbReference type="Pfam" id="PF13688">
    <property type="entry name" value="Reprolysin_5"/>
    <property type="match status" value="1"/>
</dbReference>
<name>W0DTA2_9GAMM</name>
<dbReference type="Pfam" id="PF04151">
    <property type="entry name" value="PPC"/>
    <property type="match status" value="1"/>
</dbReference>
<evidence type="ECO:0000259" key="2">
    <source>
        <dbReference type="PROSITE" id="PS50215"/>
    </source>
</evidence>
<evidence type="ECO:0000256" key="1">
    <source>
        <dbReference type="SAM" id="SignalP"/>
    </source>
</evidence>
<feature type="signal peptide" evidence="1">
    <location>
        <begin position="1"/>
        <end position="22"/>
    </location>
</feature>
<dbReference type="AlphaFoldDB" id="W0DTA2"/>
<dbReference type="InterPro" id="IPR007280">
    <property type="entry name" value="Peptidase_C_arc/bac"/>
</dbReference>
<sequence>MKRALSGLFTTLLLVGAAAASAFDRVEIENHRAELDRLLSESAPSWRLRQIEIEGRGTFDFDLRSVDVFAPDARVVIDNGTPLPHASLNRTRHLRGRVRGIEGSLVTVSVAPDGRITGLLNDGEVTWELQRRPWDEALEATRLDVESVPAEPFRCQADRLVQPTLLRERQLQDFQHPRQLPVPAALPEGQLYEVTVALETDHELYAQFGDTESTLTYIANLFNYVGGIYEQEMQTQLLVGDTFLWTTAASQPWVENDDTACRLYEFGRYWRDYRQSVERTIAHFLSGRPSWGGIAWQDVLCQGTWEISAPTGCDSLGNVLVGGDFGVSGGLNGTISTSGGIAWDAIVVAHEIGHNFNSPHTHCYGGIDDHSSPVDACYAGEPDDPPWTGTCWSDAVSLPGMGSLTGGVPGERQGTIMSYCQLRSGGLGNVAGTLGRDHPFGVAADRVPNLMFNTVAAAAAANPACIPVVGSIVNHNLTVFRAGAGTGTVTSDPAGIDCGTSCSTEFSEGSLVILSAVAEPGSDFAGWSGEGCSGTDTCTVTMSSARSVTATFEMPPMALSNGVPVHELAGAEDSERFFTIEVPEGATNLVVTTGGGTGDVDLYLRFEAAPTLDDHDCQSVLPGTNETCDIAEPDAGTYHIMLHGWSAYSGVTLEASFEVPGTCGYNDDVVLSDTVLSGTQTHGACRVLSAGPSLIVGNSADVTFVAGERVLLRPGFGVEPGARLRAFIDPTLRP</sequence>
<dbReference type="Proteomes" id="UP000005289">
    <property type="component" value="Chromosome"/>
</dbReference>
<dbReference type="Gene3D" id="2.60.120.380">
    <property type="match status" value="1"/>
</dbReference>
<dbReference type="GO" id="GO:0004222">
    <property type="term" value="F:metalloendopeptidase activity"/>
    <property type="evidence" value="ECO:0007669"/>
    <property type="project" value="InterPro"/>
</dbReference>
<feature type="domain" description="Peptidase M12B" evidence="2">
    <location>
        <begin position="192"/>
        <end position="423"/>
    </location>
</feature>
<keyword evidence="4" id="KW-1185">Reference proteome</keyword>
<accession>W0DTA2</accession>
<evidence type="ECO:0000313" key="4">
    <source>
        <dbReference type="Proteomes" id="UP000005289"/>
    </source>
</evidence>
<proteinExistence type="predicted"/>
<dbReference type="HOGENOM" id="CLU_377627_0_0_6"/>
<dbReference type="InterPro" id="IPR001590">
    <property type="entry name" value="Peptidase_M12B"/>
</dbReference>
<dbReference type="Pfam" id="PF18998">
    <property type="entry name" value="Flg_new_2"/>
    <property type="match status" value="1"/>
</dbReference>
<dbReference type="STRING" id="713585.THITH_09765"/>
<dbReference type="EMBL" id="CP007029">
    <property type="protein sequence ID" value="AHF00111.1"/>
    <property type="molecule type" value="Genomic_DNA"/>
</dbReference>